<name>A0A251RNW8_HELAN</name>
<gene>
    <name evidence="2" type="ORF">HannXRQ_Chr17g0544911</name>
    <name evidence="1" type="ORF">HanXRQr2_Chr17g0789221</name>
</gene>
<dbReference type="Proteomes" id="UP000215914">
    <property type="component" value="Chromosome 17"/>
</dbReference>
<keyword evidence="3" id="KW-1185">Reference proteome</keyword>
<reference evidence="1 3" key="1">
    <citation type="journal article" date="2017" name="Nature">
        <title>The sunflower genome provides insights into oil metabolism, flowering and Asterid evolution.</title>
        <authorList>
            <person name="Badouin H."/>
            <person name="Gouzy J."/>
            <person name="Grassa C.J."/>
            <person name="Murat F."/>
            <person name="Staton S.E."/>
            <person name="Cottret L."/>
            <person name="Lelandais-Briere C."/>
            <person name="Owens G.L."/>
            <person name="Carrere S."/>
            <person name="Mayjonade B."/>
            <person name="Legrand L."/>
            <person name="Gill N."/>
            <person name="Kane N.C."/>
            <person name="Bowers J.E."/>
            <person name="Hubner S."/>
            <person name="Bellec A."/>
            <person name="Berard A."/>
            <person name="Berges H."/>
            <person name="Blanchet N."/>
            <person name="Boniface M.C."/>
            <person name="Brunel D."/>
            <person name="Catrice O."/>
            <person name="Chaidir N."/>
            <person name="Claudel C."/>
            <person name="Donnadieu C."/>
            <person name="Faraut T."/>
            <person name="Fievet G."/>
            <person name="Helmstetter N."/>
            <person name="King M."/>
            <person name="Knapp S.J."/>
            <person name="Lai Z."/>
            <person name="Le Paslier M.C."/>
            <person name="Lippi Y."/>
            <person name="Lorenzon L."/>
            <person name="Mandel J.R."/>
            <person name="Marage G."/>
            <person name="Marchand G."/>
            <person name="Marquand E."/>
            <person name="Bret-Mestries E."/>
            <person name="Morien E."/>
            <person name="Nambeesan S."/>
            <person name="Nguyen T."/>
            <person name="Pegot-Espagnet P."/>
            <person name="Pouilly N."/>
            <person name="Raftis F."/>
            <person name="Sallet E."/>
            <person name="Schiex T."/>
            <person name="Thomas J."/>
            <person name="Vandecasteele C."/>
            <person name="Vares D."/>
            <person name="Vear F."/>
            <person name="Vautrin S."/>
            <person name="Crespi M."/>
            <person name="Mangin B."/>
            <person name="Burke J.M."/>
            <person name="Salse J."/>
            <person name="Munos S."/>
            <person name="Vincourt P."/>
            <person name="Rieseberg L.H."/>
            <person name="Langlade N.B."/>
        </authorList>
    </citation>
    <scope>NUCLEOTIDE SEQUENCE [LARGE SCALE GENOMIC DNA]</scope>
    <source>
        <strain evidence="3">cv. SF193</strain>
        <tissue evidence="1">Leaves</tissue>
    </source>
</reference>
<dbReference type="EMBL" id="CM007906">
    <property type="protein sequence ID" value="OTF85901.1"/>
    <property type="molecule type" value="Genomic_DNA"/>
</dbReference>
<reference evidence="2" key="2">
    <citation type="submission" date="2017-02" db="EMBL/GenBank/DDBJ databases">
        <title>Sunflower complete genome.</title>
        <authorList>
            <person name="Langlade N."/>
            <person name="Munos S."/>
        </authorList>
    </citation>
    <scope>NUCLEOTIDE SEQUENCE [LARGE SCALE GENOMIC DNA]</scope>
    <source>
        <tissue evidence="2">Leaves</tissue>
    </source>
</reference>
<dbReference type="EMBL" id="MNCJ02000332">
    <property type="protein sequence ID" value="KAF5754262.1"/>
    <property type="molecule type" value="Genomic_DNA"/>
</dbReference>
<evidence type="ECO:0000313" key="1">
    <source>
        <dbReference type="EMBL" id="KAF5754262.1"/>
    </source>
</evidence>
<protein>
    <submittedName>
        <fullName evidence="2">Uncharacterized protein</fullName>
    </submittedName>
</protein>
<dbReference type="InParanoid" id="A0A251RNW8"/>
<accession>A0A251RNW8</accession>
<organism evidence="2 3">
    <name type="scientific">Helianthus annuus</name>
    <name type="common">Common sunflower</name>
    <dbReference type="NCBI Taxonomy" id="4232"/>
    <lineage>
        <taxon>Eukaryota</taxon>
        <taxon>Viridiplantae</taxon>
        <taxon>Streptophyta</taxon>
        <taxon>Embryophyta</taxon>
        <taxon>Tracheophyta</taxon>
        <taxon>Spermatophyta</taxon>
        <taxon>Magnoliopsida</taxon>
        <taxon>eudicotyledons</taxon>
        <taxon>Gunneridae</taxon>
        <taxon>Pentapetalae</taxon>
        <taxon>asterids</taxon>
        <taxon>campanulids</taxon>
        <taxon>Asterales</taxon>
        <taxon>Asteraceae</taxon>
        <taxon>Asteroideae</taxon>
        <taxon>Heliantheae alliance</taxon>
        <taxon>Heliantheae</taxon>
        <taxon>Helianthus</taxon>
    </lineage>
</organism>
<proteinExistence type="predicted"/>
<dbReference type="AlphaFoldDB" id="A0A251RNW8"/>
<reference evidence="1" key="3">
    <citation type="submission" date="2020-06" db="EMBL/GenBank/DDBJ databases">
        <title>Helianthus annuus Genome sequencing and assembly Release 2.</title>
        <authorList>
            <person name="Gouzy J."/>
            <person name="Langlade N."/>
            <person name="Munos S."/>
        </authorList>
    </citation>
    <scope>NUCLEOTIDE SEQUENCE</scope>
    <source>
        <tissue evidence="1">Leaves</tissue>
    </source>
</reference>
<evidence type="ECO:0000313" key="2">
    <source>
        <dbReference type="EMBL" id="OTF85901.1"/>
    </source>
</evidence>
<evidence type="ECO:0000313" key="3">
    <source>
        <dbReference type="Proteomes" id="UP000215914"/>
    </source>
</evidence>
<dbReference type="Gramene" id="mRNA:HanXRQr2_Chr17g0789221">
    <property type="protein sequence ID" value="mRNA:HanXRQr2_Chr17g0789221"/>
    <property type="gene ID" value="HanXRQr2_Chr17g0789221"/>
</dbReference>
<sequence length="103" mass="12255">MLCRTLGTAWELAALECRACVKLLFFRLFVNVFWVVHLIKPPRIFINFIYYKTAQSICKSAQKSFFIIFDCLLKHFWAVNTTKSPRICVKAPKKRFIIFYRLL</sequence>